<accession>A0A4Y3WNX5</accession>
<evidence type="ECO:0000313" key="1">
    <source>
        <dbReference type="EMBL" id="GEC19066.1"/>
    </source>
</evidence>
<proteinExistence type="predicted"/>
<dbReference type="EMBL" id="BJNG01000013">
    <property type="protein sequence ID" value="GEC19066.1"/>
    <property type="molecule type" value="Genomic_DNA"/>
</dbReference>
<evidence type="ECO:0000313" key="2">
    <source>
        <dbReference type="Proteomes" id="UP000320338"/>
    </source>
</evidence>
<protein>
    <submittedName>
        <fullName evidence="1">Uncharacterized protein</fullName>
    </submittedName>
</protein>
<keyword evidence="2" id="KW-1185">Reference proteome</keyword>
<reference evidence="1 2" key="1">
    <citation type="submission" date="2019-06" db="EMBL/GenBank/DDBJ databases">
        <title>Whole genome shotgun sequence of Pseudonocardia hydrocarbonoxydans NBRC 14498.</title>
        <authorList>
            <person name="Hosoyama A."/>
            <person name="Uohara A."/>
            <person name="Ohji S."/>
            <person name="Ichikawa N."/>
        </authorList>
    </citation>
    <scope>NUCLEOTIDE SEQUENCE [LARGE SCALE GENOMIC DNA]</scope>
    <source>
        <strain evidence="1 2">NBRC 14498</strain>
    </source>
</reference>
<organism evidence="1 2">
    <name type="scientific">Pseudonocardia hydrocarbonoxydans</name>
    <dbReference type="NCBI Taxonomy" id="76726"/>
    <lineage>
        <taxon>Bacteria</taxon>
        <taxon>Bacillati</taxon>
        <taxon>Actinomycetota</taxon>
        <taxon>Actinomycetes</taxon>
        <taxon>Pseudonocardiales</taxon>
        <taxon>Pseudonocardiaceae</taxon>
        <taxon>Pseudonocardia</taxon>
    </lineage>
</organism>
<sequence length="142" mass="15551">MEHRIPDMARAMAEIGSGLLALPLDELPDIAAVQVITCWPERLAVRLQLSMVGLGDRVDALIAWADALPEPAAAGRECEDYIRLEVSGLVGGVRITVWAHLRGPDLNDTACFLSLPLDDETHRLSLARLRALARHRAERVDA</sequence>
<dbReference type="Proteomes" id="UP000320338">
    <property type="component" value="Unassembled WGS sequence"/>
</dbReference>
<dbReference type="AlphaFoldDB" id="A0A4Y3WNX5"/>
<comment type="caution">
    <text evidence="1">The sequence shown here is derived from an EMBL/GenBank/DDBJ whole genome shotgun (WGS) entry which is preliminary data.</text>
</comment>
<gene>
    <name evidence="1" type="ORF">PHY01_13490</name>
</gene>
<name>A0A4Y3WNX5_9PSEU</name>